<gene>
    <name evidence="2" type="ORF">F4556_002034</name>
</gene>
<organism evidence="2 3">
    <name type="scientific">Kitasatospora gansuensis</name>
    <dbReference type="NCBI Taxonomy" id="258050"/>
    <lineage>
        <taxon>Bacteria</taxon>
        <taxon>Bacillati</taxon>
        <taxon>Actinomycetota</taxon>
        <taxon>Actinomycetes</taxon>
        <taxon>Kitasatosporales</taxon>
        <taxon>Streptomycetaceae</taxon>
        <taxon>Kitasatospora</taxon>
    </lineage>
</organism>
<keyword evidence="3" id="KW-1185">Reference proteome</keyword>
<evidence type="ECO:0000259" key="1">
    <source>
        <dbReference type="PROSITE" id="PS51186"/>
    </source>
</evidence>
<comment type="caution">
    <text evidence="2">The sequence shown here is derived from an EMBL/GenBank/DDBJ whole genome shotgun (WGS) entry which is preliminary data.</text>
</comment>
<keyword evidence="2" id="KW-0808">Transferase</keyword>
<dbReference type="RefSeq" id="WP_184913550.1">
    <property type="nucleotide sequence ID" value="NZ_JACHJR010000001.1"/>
</dbReference>
<dbReference type="EMBL" id="JACHJR010000001">
    <property type="protein sequence ID" value="MBB4946499.1"/>
    <property type="molecule type" value="Genomic_DNA"/>
</dbReference>
<sequence length="243" mass="25502">MIELPTVEDLTHAAEDDALLLWAAQGLRGGARAFRHGGAVAVASPGLSGRDRIAVRGPLSDAVPLVRGVLDRCGPSYRPLGDRALLAELAEPVGHRYLGSFGWMSVTGSLSPATGAAAARWLTPAELPEAAALLDRHFASSYAHPGRPGATAWAGVRDEADRLTAIAADAWSSPEVGLLAGVATDPSHGRGRGHAEAACRLVLDTQLRRSGRAALLVDSWNTAAIRLYRRLGLEWREIAACAA</sequence>
<name>A0A7W7WHF8_9ACTN</name>
<proteinExistence type="predicted"/>
<dbReference type="InterPro" id="IPR016181">
    <property type="entry name" value="Acyl_CoA_acyltransferase"/>
</dbReference>
<dbReference type="AlphaFoldDB" id="A0A7W7WHF8"/>
<dbReference type="PROSITE" id="PS51186">
    <property type="entry name" value="GNAT"/>
    <property type="match status" value="1"/>
</dbReference>
<evidence type="ECO:0000313" key="2">
    <source>
        <dbReference type="EMBL" id="MBB4946499.1"/>
    </source>
</evidence>
<dbReference type="InterPro" id="IPR000182">
    <property type="entry name" value="GNAT_dom"/>
</dbReference>
<protein>
    <submittedName>
        <fullName evidence="2">GNAT superfamily N-acetyltransferase</fullName>
    </submittedName>
</protein>
<dbReference type="GO" id="GO:0016747">
    <property type="term" value="F:acyltransferase activity, transferring groups other than amino-acyl groups"/>
    <property type="evidence" value="ECO:0007669"/>
    <property type="project" value="InterPro"/>
</dbReference>
<dbReference type="Proteomes" id="UP000573327">
    <property type="component" value="Unassembled WGS sequence"/>
</dbReference>
<accession>A0A7W7WHF8</accession>
<feature type="domain" description="N-acetyltransferase" evidence="1">
    <location>
        <begin position="117"/>
        <end position="243"/>
    </location>
</feature>
<dbReference type="SUPFAM" id="SSF55729">
    <property type="entry name" value="Acyl-CoA N-acyltransferases (Nat)"/>
    <property type="match status" value="1"/>
</dbReference>
<dbReference type="Pfam" id="PF00583">
    <property type="entry name" value="Acetyltransf_1"/>
    <property type="match status" value="1"/>
</dbReference>
<dbReference type="Gene3D" id="3.40.630.30">
    <property type="match status" value="1"/>
</dbReference>
<evidence type="ECO:0000313" key="3">
    <source>
        <dbReference type="Proteomes" id="UP000573327"/>
    </source>
</evidence>
<reference evidence="2 3" key="1">
    <citation type="submission" date="2020-08" db="EMBL/GenBank/DDBJ databases">
        <title>Sequencing the genomes of 1000 actinobacteria strains.</title>
        <authorList>
            <person name="Klenk H.-P."/>
        </authorList>
    </citation>
    <scope>NUCLEOTIDE SEQUENCE [LARGE SCALE GENOMIC DNA]</scope>
    <source>
        <strain evidence="2 3">DSM 44786</strain>
    </source>
</reference>